<evidence type="ECO:0000313" key="5">
    <source>
        <dbReference type="Proteomes" id="UP000521676"/>
    </source>
</evidence>
<dbReference type="PANTHER" id="PTHR31793">
    <property type="entry name" value="4-HYDROXYBENZOYL-COA THIOESTERASE FAMILY MEMBER"/>
    <property type="match status" value="1"/>
</dbReference>
<dbReference type="InterPro" id="IPR006684">
    <property type="entry name" value="YbgC/YbaW"/>
</dbReference>
<dbReference type="RefSeq" id="WP_341471318.1">
    <property type="nucleotide sequence ID" value="NZ_CP128400.1"/>
</dbReference>
<dbReference type="InterPro" id="IPR029069">
    <property type="entry name" value="HotDog_dom_sf"/>
</dbReference>
<evidence type="ECO:0000313" key="4">
    <source>
        <dbReference type="EMBL" id="WJW69434.1"/>
    </source>
</evidence>
<dbReference type="PANTHER" id="PTHR31793:SF37">
    <property type="entry name" value="ACYL-COA THIOESTER HYDROLASE YBGC"/>
    <property type="match status" value="1"/>
</dbReference>
<reference evidence="3 5" key="1">
    <citation type="submission" date="2020-06" db="EMBL/GenBank/DDBJ databases">
        <title>Anoxygenic phototrophic Chloroflexota member uses a Type I reaction center.</title>
        <authorList>
            <person name="Tsuji J.M."/>
            <person name="Shaw N.A."/>
            <person name="Nagashima S."/>
            <person name="Venkiteswaran J."/>
            <person name="Schiff S.L."/>
            <person name="Hanada S."/>
            <person name="Tank M."/>
            <person name="Neufeld J.D."/>
        </authorList>
    </citation>
    <scope>NUCLEOTIDE SEQUENCE [LARGE SCALE GENOMIC DNA]</scope>
    <source>
        <strain evidence="3">L227-S17</strain>
    </source>
</reference>
<dbReference type="Proteomes" id="UP000521676">
    <property type="component" value="Unassembled WGS sequence"/>
</dbReference>
<dbReference type="Proteomes" id="UP001431572">
    <property type="component" value="Chromosome 2"/>
</dbReference>
<gene>
    <name evidence="3" type="ORF">HXX08_16815</name>
    <name evidence="4" type="ORF">OZ401_003045</name>
</gene>
<protein>
    <submittedName>
        <fullName evidence="3">Acyl-CoA thioesterase</fullName>
    </submittedName>
</protein>
<organism evidence="3 5">
    <name type="scientific">Candidatus Chlorohelix allophototropha</name>
    <dbReference type="NCBI Taxonomy" id="3003348"/>
    <lineage>
        <taxon>Bacteria</taxon>
        <taxon>Bacillati</taxon>
        <taxon>Chloroflexota</taxon>
        <taxon>Chloroflexia</taxon>
        <taxon>Candidatus Chloroheliales</taxon>
        <taxon>Candidatus Chloroheliaceae</taxon>
        <taxon>Candidatus Chlorohelix</taxon>
    </lineage>
</organism>
<keyword evidence="2" id="KW-0378">Hydrolase</keyword>
<dbReference type="EMBL" id="JACATZ010000003">
    <property type="protein sequence ID" value="NWJ47522.1"/>
    <property type="molecule type" value="Genomic_DNA"/>
</dbReference>
<accession>A0A8T7M6C0</accession>
<dbReference type="PIRSF" id="PIRSF003230">
    <property type="entry name" value="YbgC"/>
    <property type="match status" value="1"/>
</dbReference>
<dbReference type="InterPro" id="IPR050563">
    <property type="entry name" value="4-hydroxybenzoyl-CoA_TE"/>
</dbReference>
<evidence type="ECO:0000313" key="3">
    <source>
        <dbReference type="EMBL" id="NWJ47522.1"/>
    </source>
</evidence>
<dbReference type="Gene3D" id="3.10.129.10">
    <property type="entry name" value="Hotdog Thioesterase"/>
    <property type="match status" value="1"/>
</dbReference>
<dbReference type="AlphaFoldDB" id="A0A8T7M6C0"/>
<dbReference type="GO" id="GO:0047617">
    <property type="term" value="F:fatty acyl-CoA hydrolase activity"/>
    <property type="evidence" value="ECO:0007669"/>
    <property type="project" value="TreeGrafter"/>
</dbReference>
<evidence type="ECO:0000313" key="6">
    <source>
        <dbReference type="Proteomes" id="UP001431572"/>
    </source>
</evidence>
<reference evidence="4" key="2">
    <citation type="journal article" date="2024" name="Nature">
        <title>Anoxygenic phototroph of the Chloroflexota uses a type I reaction centre.</title>
        <authorList>
            <person name="Tsuji J.M."/>
            <person name="Shaw N.A."/>
            <person name="Nagashima S."/>
            <person name="Venkiteswaran J.J."/>
            <person name="Schiff S.L."/>
            <person name="Watanabe T."/>
            <person name="Fukui M."/>
            <person name="Hanada S."/>
            <person name="Tank M."/>
            <person name="Neufeld J.D."/>
        </authorList>
    </citation>
    <scope>NUCLEOTIDE SEQUENCE</scope>
    <source>
        <strain evidence="4">L227-S17</strain>
    </source>
</reference>
<name>A0A8T7M6C0_9CHLR</name>
<evidence type="ECO:0000256" key="1">
    <source>
        <dbReference type="ARBA" id="ARBA00005953"/>
    </source>
</evidence>
<evidence type="ECO:0000256" key="2">
    <source>
        <dbReference type="ARBA" id="ARBA00022801"/>
    </source>
</evidence>
<dbReference type="EMBL" id="CP128400">
    <property type="protein sequence ID" value="WJW69434.1"/>
    <property type="molecule type" value="Genomic_DNA"/>
</dbReference>
<dbReference type="Pfam" id="PF13279">
    <property type="entry name" value="4HBT_2"/>
    <property type="match status" value="1"/>
</dbReference>
<proteinExistence type="inferred from homology"/>
<comment type="similarity">
    <text evidence="1">Belongs to the 4-hydroxybenzoyl-CoA thioesterase family.</text>
</comment>
<dbReference type="SUPFAM" id="SSF54637">
    <property type="entry name" value="Thioesterase/thiol ester dehydrase-isomerase"/>
    <property type="match status" value="1"/>
</dbReference>
<dbReference type="CDD" id="cd00586">
    <property type="entry name" value="4HBT"/>
    <property type="match status" value="1"/>
</dbReference>
<sequence>MKTHTIEFEVQHEDTDMQGAAFNPKYLFWFDTATNAFLKSVGLHYGQLLSQYHYAYPVTECGCQFINTMHYDRPVKVATSLTELKEHSFKLQHDIFSGDMLLGSGYEVRIWVRIDQPENNRRIVVVPIPEEMVLKLLEVSNSYQTGTYSEHDNLQD</sequence>
<keyword evidence="6" id="KW-1185">Reference proteome</keyword>